<proteinExistence type="predicted"/>
<organism evidence="1 2">
    <name type="scientific">Lupinus albus</name>
    <name type="common">White lupine</name>
    <name type="synonym">Lupinus termis</name>
    <dbReference type="NCBI Taxonomy" id="3870"/>
    <lineage>
        <taxon>Eukaryota</taxon>
        <taxon>Viridiplantae</taxon>
        <taxon>Streptophyta</taxon>
        <taxon>Embryophyta</taxon>
        <taxon>Tracheophyta</taxon>
        <taxon>Spermatophyta</taxon>
        <taxon>Magnoliopsida</taxon>
        <taxon>eudicotyledons</taxon>
        <taxon>Gunneridae</taxon>
        <taxon>Pentapetalae</taxon>
        <taxon>rosids</taxon>
        <taxon>fabids</taxon>
        <taxon>Fabales</taxon>
        <taxon>Fabaceae</taxon>
        <taxon>Papilionoideae</taxon>
        <taxon>50 kb inversion clade</taxon>
        <taxon>genistoids sensu lato</taxon>
        <taxon>core genistoids</taxon>
        <taxon>Genisteae</taxon>
        <taxon>Lupinus</taxon>
    </lineage>
</organism>
<name>A0A6A4PSF3_LUPAL</name>
<reference evidence="2" key="1">
    <citation type="journal article" date="2020" name="Nat. Commun.">
        <title>Genome sequence of the cluster root forming white lupin.</title>
        <authorList>
            <person name="Hufnagel B."/>
            <person name="Marques A."/>
            <person name="Soriano A."/>
            <person name="Marques L."/>
            <person name="Divol F."/>
            <person name="Doumas P."/>
            <person name="Sallet E."/>
            <person name="Mancinotti D."/>
            <person name="Carrere S."/>
            <person name="Marande W."/>
            <person name="Arribat S."/>
            <person name="Keller J."/>
            <person name="Huneau C."/>
            <person name="Blein T."/>
            <person name="Aime D."/>
            <person name="Laguerre M."/>
            <person name="Taylor J."/>
            <person name="Schubert V."/>
            <person name="Nelson M."/>
            <person name="Geu-Flores F."/>
            <person name="Crespi M."/>
            <person name="Gallardo-Guerrero K."/>
            <person name="Delaux P.-M."/>
            <person name="Salse J."/>
            <person name="Berges H."/>
            <person name="Guyot R."/>
            <person name="Gouzy J."/>
            <person name="Peret B."/>
        </authorList>
    </citation>
    <scope>NUCLEOTIDE SEQUENCE [LARGE SCALE GENOMIC DNA]</scope>
    <source>
        <strain evidence="2">cv. Amiga</strain>
    </source>
</reference>
<dbReference type="Proteomes" id="UP000447434">
    <property type="component" value="Chromosome 11"/>
</dbReference>
<sequence>MLTGISKRLMYMEKKPHEPLNRSSFKAHKRCFKTQSICAKYGRHVHYVSHADGRFLHNYKKKKIRKNNKITNDKYMDFFNICTYEVLNIEELSL</sequence>
<gene>
    <name evidence="1" type="ORF">Lalb_Chr11g0070421</name>
</gene>
<evidence type="ECO:0000313" key="1">
    <source>
        <dbReference type="EMBL" id="KAE9604342.1"/>
    </source>
</evidence>
<protein>
    <submittedName>
        <fullName evidence="1">Uncharacterized protein</fullName>
    </submittedName>
</protein>
<dbReference type="EMBL" id="WOCE01000011">
    <property type="protein sequence ID" value="KAE9604342.1"/>
    <property type="molecule type" value="Genomic_DNA"/>
</dbReference>
<accession>A0A6A4PSF3</accession>
<keyword evidence="2" id="KW-1185">Reference proteome</keyword>
<evidence type="ECO:0000313" key="2">
    <source>
        <dbReference type="Proteomes" id="UP000447434"/>
    </source>
</evidence>
<dbReference type="AlphaFoldDB" id="A0A6A4PSF3"/>
<comment type="caution">
    <text evidence="1">The sequence shown here is derived from an EMBL/GenBank/DDBJ whole genome shotgun (WGS) entry which is preliminary data.</text>
</comment>